<organism evidence="3 5">
    <name type="scientific">Treponema phagedenis</name>
    <dbReference type="NCBI Taxonomy" id="162"/>
    <lineage>
        <taxon>Bacteria</taxon>
        <taxon>Pseudomonadati</taxon>
        <taxon>Spirochaetota</taxon>
        <taxon>Spirochaetia</taxon>
        <taxon>Spirochaetales</taxon>
        <taxon>Treponemataceae</taxon>
        <taxon>Treponema</taxon>
    </lineage>
</organism>
<evidence type="ECO:0000313" key="4">
    <source>
        <dbReference type="EMBL" id="QEJ98486.1"/>
    </source>
</evidence>
<reference evidence="4 6" key="3">
    <citation type="submission" date="2019-08" db="EMBL/GenBank/DDBJ databases">
        <authorList>
            <person name="Kuhnert P."/>
        </authorList>
    </citation>
    <scope>NUCLEOTIDE SEQUENCE [LARGE SCALE GENOMIC DNA]</scope>
    <source>
        <strain evidence="4 6">B36.5</strain>
    </source>
</reference>
<feature type="region of interest" description="Disordered" evidence="1">
    <location>
        <begin position="68"/>
        <end position="87"/>
    </location>
</feature>
<protein>
    <submittedName>
        <fullName evidence="3">Uncharacterized protein</fullName>
    </submittedName>
</protein>
<feature type="compositionally biased region" description="Basic and acidic residues" evidence="1">
    <location>
        <begin position="68"/>
        <end position="77"/>
    </location>
</feature>
<keyword evidence="2" id="KW-1133">Transmembrane helix</keyword>
<evidence type="ECO:0000256" key="2">
    <source>
        <dbReference type="SAM" id="Phobius"/>
    </source>
</evidence>
<dbReference type="AlphaFoldDB" id="A0A0B7GUN0"/>
<proteinExistence type="predicted"/>
<dbReference type="Proteomes" id="UP000042527">
    <property type="component" value="Unassembled WGS sequence"/>
</dbReference>
<evidence type="ECO:0000313" key="3">
    <source>
        <dbReference type="EMBL" id="CEM62198.1"/>
    </source>
</evidence>
<keyword evidence="2" id="KW-0812">Transmembrane</keyword>
<dbReference type="EMBL" id="CDNC01000023">
    <property type="protein sequence ID" value="CEM62198.1"/>
    <property type="molecule type" value="Genomic_DNA"/>
</dbReference>
<feature type="transmembrane region" description="Helical" evidence="2">
    <location>
        <begin position="33"/>
        <end position="50"/>
    </location>
</feature>
<gene>
    <name evidence="4" type="ORF">FUT82_11090</name>
    <name evidence="3" type="ORF">TPHV1_30093</name>
</gene>
<reference evidence="3" key="2">
    <citation type="submission" date="2015-01" db="EMBL/GenBank/DDBJ databases">
        <authorList>
            <person name="Xiang T."/>
            <person name="Song Y."/>
            <person name="Huang L."/>
            <person name="Wang B."/>
            <person name="Wu P."/>
        </authorList>
    </citation>
    <scope>NUCLEOTIDE SEQUENCE [LARGE SCALE GENOMIC DNA]</scope>
    <source>
        <strain evidence="3">V1</strain>
    </source>
</reference>
<accession>A0A0B7GUN0</accession>
<dbReference type="RefSeq" id="WP_024751775.1">
    <property type="nucleotide sequence ID" value="NZ_CDNC01000023.1"/>
</dbReference>
<evidence type="ECO:0000313" key="5">
    <source>
        <dbReference type="Proteomes" id="UP000042527"/>
    </source>
</evidence>
<evidence type="ECO:0000313" key="6">
    <source>
        <dbReference type="Proteomes" id="UP000323594"/>
    </source>
</evidence>
<dbReference type="Proteomes" id="UP000323594">
    <property type="component" value="Chromosome"/>
</dbReference>
<reference evidence="5" key="1">
    <citation type="submission" date="2015-01" db="EMBL/GenBank/DDBJ databases">
        <authorList>
            <person name="Manzoor Shahid"/>
            <person name="Zubair Saima"/>
        </authorList>
    </citation>
    <scope>NUCLEOTIDE SEQUENCE [LARGE SCALE GENOMIC DNA]</scope>
    <source>
        <strain evidence="5">V1</strain>
    </source>
</reference>
<sequence>MCTKFKKRIQEILSRITALLKQAIAFFKTHWKAFAAACSAAAAGFLYVVFKNKHRCKKILFAAKQNAEGEREKEYEKVNQTPAGDLVSGAHNADELQSTKDDIKSDAASAIQNRIEESGL</sequence>
<dbReference type="GeneID" id="57754347"/>
<name>A0A0B7GUN0_TREPH</name>
<keyword evidence="2" id="KW-0472">Membrane</keyword>
<keyword evidence="5" id="KW-1185">Reference proteome</keyword>
<evidence type="ECO:0000256" key="1">
    <source>
        <dbReference type="SAM" id="MobiDB-lite"/>
    </source>
</evidence>
<dbReference type="EMBL" id="CP042817">
    <property type="protein sequence ID" value="QEJ98486.1"/>
    <property type="molecule type" value="Genomic_DNA"/>
</dbReference>